<sequence length="298" mass="32887">MAAASTGGTGQPTSIATKVFSTQENVSLIGIPQLGFGVYQCKGQKCIDAVTAALRAGYRHIDTAQYYDNEKEVGLAVANFMKETGVERKEIFITTKILTPAGSVEKSFEKCLKSIEALDSENCYVDLFLIHSPNCGAEGRLEIWDALHKLYSLGKSHMIGVSNFGIGHIEELELARPFISPHVNQIELHPFCQQRVIVQYCKINGIHVEAYCPVVRNQRSNDPVLQSIATTHNKTVAQVLIRYALQKKWIPLPKSETPSRIAENADVFDFVISESDMSRLDALDEGSEGSIVQAVTNR</sequence>
<proteinExistence type="inferred from homology"/>
<evidence type="ECO:0000313" key="7">
    <source>
        <dbReference type="EMBL" id="TGO89852.1"/>
    </source>
</evidence>
<dbReference type="AlphaFoldDB" id="A0A4Z1KZ64"/>
<comment type="caution">
    <text evidence="7">The sequence shown here is derived from an EMBL/GenBank/DDBJ whole genome shotgun (WGS) entry which is preliminary data.</text>
</comment>
<feature type="active site" description="Proton donor" evidence="3">
    <location>
        <position position="67"/>
    </location>
</feature>
<dbReference type="GO" id="GO:0016491">
    <property type="term" value="F:oxidoreductase activity"/>
    <property type="evidence" value="ECO:0007669"/>
    <property type="project" value="UniProtKB-KW"/>
</dbReference>
<dbReference type="PROSITE" id="PS00798">
    <property type="entry name" value="ALDOKETO_REDUCTASE_1"/>
    <property type="match status" value="1"/>
</dbReference>
<organism evidence="7 8">
    <name type="scientific">Botrytis porri</name>
    <dbReference type="NCBI Taxonomy" id="87229"/>
    <lineage>
        <taxon>Eukaryota</taxon>
        <taxon>Fungi</taxon>
        <taxon>Dikarya</taxon>
        <taxon>Ascomycota</taxon>
        <taxon>Pezizomycotina</taxon>
        <taxon>Leotiomycetes</taxon>
        <taxon>Helotiales</taxon>
        <taxon>Sclerotiniaceae</taxon>
        <taxon>Botrytis</taxon>
    </lineage>
</organism>
<evidence type="ECO:0000313" key="8">
    <source>
        <dbReference type="Proteomes" id="UP000297280"/>
    </source>
</evidence>
<dbReference type="InterPro" id="IPR023210">
    <property type="entry name" value="NADP_OxRdtase_dom"/>
</dbReference>
<keyword evidence="2" id="KW-0560">Oxidoreductase</keyword>
<evidence type="ECO:0000256" key="4">
    <source>
        <dbReference type="PIRSR" id="PIRSR000097-2"/>
    </source>
</evidence>
<gene>
    <name evidence="7" type="ORF">BPOR_0091g00180</name>
</gene>
<keyword evidence="8" id="KW-1185">Reference proteome</keyword>
<evidence type="ECO:0000256" key="3">
    <source>
        <dbReference type="PIRSR" id="PIRSR000097-1"/>
    </source>
</evidence>
<feature type="domain" description="NADP-dependent oxidoreductase" evidence="6">
    <location>
        <begin position="34"/>
        <end position="285"/>
    </location>
</feature>
<comment type="similarity">
    <text evidence="1">Belongs to the aldo/keto reductase family.</text>
</comment>
<dbReference type="PANTHER" id="PTHR43827:SF13">
    <property type="entry name" value="ALDO_KETO REDUCTASE FAMILY PROTEIN"/>
    <property type="match status" value="1"/>
</dbReference>
<dbReference type="InterPro" id="IPR018170">
    <property type="entry name" value="Aldo/ket_reductase_CS"/>
</dbReference>
<evidence type="ECO:0000256" key="5">
    <source>
        <dbReference type="PIRSR" id="PIRSR000097-3"/>
    </source>
</evidence>
<dbReference type="InterPro" id="IPR020471">
    <property type="entry name" value="AKR"/>
</dbReference>
<dbReference type="STRING" id="87229.A0A4Z1KZ64"/>
<dbReference type="EMBL" id="PQXO01000091">
    <property type="protein sequence ID" value="TGO89852.1"/>
    <property type="molecule type" value="Genomic_DNA"/>
</dbReference>
<dbReference type="PIRSF" id="PIRSF000097">
    <property type="entry name" value="AKR"/>
    <property type="match status" value="1"/>
</dbReference>
<name>A0A4Z1KZ64_9HELO</name>
<dbReference type="InterPro" id="IPR036812">
    <property type="entry name" value="NAD(P)_OxRdtase_dom_sf"/>
</dbReference>
<reference evidence="7 8" key="1">
    <citation type="submission" date="2017-12" db="EMBL/GenBank/DDBJ databases">
        <title>Comparative genomics of Botrytis spp.</title>
        <authorList>
            <person name="Valero-Jimenez C.A."/>
            <person name="Tapia P."/>
            <person name="Veloso J."/>
            <person name="Silva-Moreno E."/>
            <person name="Staats M."/>
            <person name="Valdes J.H."/>
            <person name="Van Kan J.A.L."/>
        </authorList>
    </citation>
    <scope>NUCLEOTIDE SEQUENCE [LARGE SCALE GENOMIC DNA]</scope>
    <source>
        <strain evidence="7 8">MUCL3349</strain>
    </source>
</reference>
<dbReference type="CDD" id="cd19071">
    <property type="entry name" value="AKR_AKR1-5-like"/>
    <property type="match status" value="1"/>
</dbReference>
<dbReference type="FunFam" id="3.20.20.100:FF:000015">
    <property type="entry name" value="Oxidoreductase, aldo/keto reductase family"/>
    <property type="match status" value="1"/>
</dbReference>
<evidence type="ECO:0000256" key="2">
    <source>
        <dbReference type="ARBA" id="ARBA00023002"/>
    </source>
</evidence>
<protein>
    <recommendedName>
        <fullName evidence="6">NADP-dependent oxidoreductase domain-containing protein</fullName>
    </recommendedName>
</protein>
<dbReference type="OrthoDB" id="416253at2759"/>
<dbReference type="PANTHER" id="PTHR43827">
    <property type="entry name" value="2,5-DIKETO-D-GLUCONIC ACID REDUCTASE"/>
    <property type="match status" value="1"/>
</dbReference>
<dbReference type="PRINTS" id="PR00069">
    <property type="entry name" value="ALDKETRDTASE"/>
</dbReference>
<feature type="binding site" evidence="4">
    <location>
        <position position="131"/>
    </location>
    <ligand>
        <name>substrate</name>
    </ligand>
</feature>
<dbReference type="Proteomes" id="UP000297280">
    <property type="component" value="Unassembled WGS sequence"/>
</dbReference>
<feature type="site" description="Lowers pKa of active site Tyr" evidence="5">
    <location>
        <position position="96"/>
    </location>
</feature>
<dbReference type="Gene3D" id="3.20.20.100">
    <property type="entry name" value="NADP-dependent oxidoreductase domain"/>
    <property type="match status" value="1"/>
</dbReference>
<accession>A0A4Z1KZ64</accession>
<dbReference type="SUPFAM" id="SSF51430">
    <property type="entry name" value="NAD(P)-linked oxidoreductase"/>
    <property type="match status" value="1"/>
</dbReference>
<evidence type="ECO:0000256" key="1">
    <source>
        <dbReference type="ARBA" id="ARBA00007905"/>
    </source>
</evidence>
<evidence type="ECO:0000259" key="6">
    <source>
        <dbReference type="Pfam" id="PF00248"/>
    </source>
</evidence>
<dbReference type="Pfam" id="PF00248">
    <property type="entry name" value="Aldo_ket_red"/>
    <property type="match status" value="1"/>
</dbReference>